<evidence type="ECO:0000313" key="4">
    <source>
        <dbReference type="Proteomes" id="UP000320085"/>
    </source>
</evidence>
<organism evidence="3 4">
    <name type="scientific">Humibacillus xanthopallidus</name>
    <dbReference type="NCBI Taxonomy" id="412689"/>
    <lineage>
        <taxon>Bacteria</taxon>
        <taxon>Bacillati</taxon>
        <taxon>Actinomycetota</taxon>
        <taxon>Actinomycetes</taxon>
        <taxon>Micrococcales</taxon>
        <taxon>Intrasporangiaceae</taxon>
        <taxon>Humibacillus</taxon>
    </lineage>
</organism>
<evidence type="ECO:0000313" key="3">
    <source>
        <dbReference type="EMBL" id="TQN45445.1"/>
    </source>
</evidence>
<proteinExistence type="predicted"/>
<comment type="caution">
    <text evidence="3">The sequence shown here is derived from an EMBL/GenBank/DDBJ whole genome shotgun (WGS) entry which is preliminary data.</text>
</comment>
<feature type="transmembrane region" description="Helical" evidence="2">
    <location>
        <begin position="6"/>
        <end position="35"/>
    </location>
</feature>
<accession>A0A543PMY2</accession>
<dbReference type="AlphaFoldDB" id="A0A543PMY2"/>
<feature type="region of interest" description="Disordered" evidence="1">
    <location>
        <begin position="50"/>
        <end position="88"/>
    </location>
</feature>
<name>A0A543PMY2_9MICO</name>
<dbReference type="EMBL" id="VFQF01000003">
    <property type="protein sequence ID" value="TQN45445.1"/>
    <property type="molecule type" value="Genomic_DNA"/>
</dbReference>
<evidence type="ECO:0000256" key="2">
    <source>
        <dbReference type="SAM" id="Phobius"/>
    </source>
</evidence>
<reference evidence="3 4" key="1">
    <citation type="submission" date="2019-06" db="EMBL/GenBank/DDBJ databases">
        <title>Sequencing the genomes of 1000 actinobacteria strains.</title>
        <authorList>
            <person name="Klenk H.-P."/>
        </authorList>
    </citation>
    <scope>NUCLEOTIDE SEQUENCE [LARGE SCALE GENOMIC DNA]</scope>
    <source>
        <strain evidence="3 4">DSM 21776</strain>
    </source>
</reference>
<evidence type="ECO:0000256" key="1">
    <source>
        <dbReference type="SAM" id="MobiDB-lite"/>
    </source>
</evidence>
<dbReference type="Proteomes" id="UP000320085">
    <property type="component" value="Unassembled WGS sequence"/>
</dbReference>
<gene>
    <name evidence="3" type="ORF">FHX52_4685</name>
</gene>
<keyword evidence="2" id="KW-1133">Transmembrane helix</keyword>
<dbReference type="RefSeq" id="WP_141824662.1">
    <property type="nucleotide sequence ID" value="NZ_BAAAQC010000013.1"/>
</dbReference>
<protein>
    <submittedName>
        <fullName evidence="3">Uncharacterized protein</fullName>
    </submittedName>
</protein>
<sequence length="88" mass="9339">MFSPRNLVIAGVVLIAIALGSSGHGLWWLVGFLWFLPHLGRRGHLCGGAARRGGHVGDSSQAPQSDAQVGSPAPDAHHDRHVAFPETR</sequence>
<feature type="compositionally biased region" description="Basic and acidic residues" evidence="1">
    <location>
        <begin position="75"/>
        <end position="88"/>
    </location>
</feature>
<keyword evidence="2" id="KW-0812">Transmembrane</keyword>
<feature type="compositionally biased region" description="Polar residues" evidence="1">
    <location>
        <begin position="58"/>
        <end position="68"/>
    </location>
</feature>
<dbReference type="OrthoDB" id="4871056at2"/>
<keyword evidence="2" id="KW-0472">Membrane</keyword>